<evidence type="ECO:0000256" key="1">
    <source>
        <dbReference type="SAM" id="MobiDB-lite"/>
    </source>
</evidence>
<dbReference type="Proteomes" id="UP000008312">
    <property type="component" value="Unassembled WGS sequence"/>
</dbReference>
<feature type="compositionally biased region" description="Polar residues" evidence="1">
    <location>
        <begin position="584"/>
        <end position="593"/>
    </location>
</feature>
<evidence type="ECO:0008006" key="4">
    <source>
        <dbReference type="Google" id="ProtNLM"/>
    </source>
</evidence>
<gene>
    <name evidence="2" type="ORF">GSBLH_T00006653001</name>
</gene>
<evidence type="ECO:0000313" key="2">
    <source>
        <dbReference type="EMBL" id="CBK23601.2"/>
    </source>
</evidence>
<accession>D8M602</accession>
<feature type="compositionally biased region" description="Polar residues" evidence="1">
    <location>
        <begin position="285"/>
        <end position="298"/>
    </location>
</feature>
<organism evidence="2">
    <name type="scientific">Blastocystis hominis</name>
    <dbReference type="NCBI Taxonomy" id="12968"/>
    <lineage>
        <taxon>Eukaryota</taxon>
        <taxon>Sar</taxon>
        <taxon>Stramenopiles</taxon>
        <taxon>Bigyra</taxon>
        <taxon>Opalozoa</taxon>
        <taxon>Opalinata</taxon>
        <taxon>Blastocystidae</taxon>
        <taxon>Blastocystis</taxon>
    </lineage>
</organism>
<proteinExistence type="predicted"/>
<evidence type="ECO:0000313" key="3">
    <source>
        <dbReference type="Proteomes" id="UP000008312"/>
    </source>
</evidence>
<sequence>MNITFDTGTEQFKLYVQPSDSLSMYLEEITTRVQCEKADIAFTHDNKRVQTSKPIMDWISDKKTVCILMKYTYTIQWKEKVKRIRSYTNIRVSRLVQECVTQFKLSNKPISMYILKTANGRMLESSSTLPFCGISMTLSLVCVESVEISVNKDKILLSVKVNPFATVRDLVKYEKICKTDYFLYTLVVNNRSVEDYVTIQELNLRNTDTVSLIKTALKRRRDSVKEKPRQAVDFMELPELSDGSSNSNSESDDSQQSISSELSYSSLDYEETANEKLRMIGLHPSTLSSNHLDSTTNVPKAEAGKRPKYENHKQKAAIQESDEDNTGSLNKKHKEDNKKRVQDHNGNAEFDSLIEQHSTSSLVQNSEESNQSMLSFSVFAESEEIPLTMEKTDTIAQLIMDVCGNDTELDERKYDMSTSNFLYIADETNIITVQYAHDIIQFVLTEKLTLRDILSETDYPSTGQLYIKGVEKPLKSDVPLVKQGVENKMELEYKDTEIKKEIHLYEGDKLIALQYEPEKTVSDIIESYLALKKVKAIKTILKQTVLTIHKQFDIIENSTIMKDIDSQEFDVYKRKELERIQINKGNSKTNSLATEKKERNEMKNKDTQLSNECKDESSKTKRNGNKAGRCEIKKKNKEEKTEIDTHAEHNKQETNAMGGLKADNEGHKPVEKTTLTAIKILLEFDKDKKEIDISNPEVKERTEEIDKEIAMVKKGFNL</sequence>
<reference evidence="2" key="1">
    <citation type="submission" date="2010-02" db="EMBL/GenBank/DDBJ databases">
        <title>Sequencing and annotation of the Blastocystis hominis genome.</title>
        <authorList>
            <person name="Wincker P."/>
        </authorList>
    </citation>
    <scope>NUCLEOTIDE SEQUENCE</scope>
    <source>
        <strain evidence="2">Singapore isolate B</strain>
    </source>
</reference>
<feature type="region of interest" description="Disordered" evidence="1">
    <location>
        <begin position="284"/>
        <end position="341"/>
    </location>
</feature>
<feature type="compositionally biased region" description="Basic and acidic residues" evidence="1">
    <location>
        <begin position="594"/>
        <end position="619"/>
    </location>
</feature>
<feature type="region of interest" description="Disordered" evidence="1">
    <location>
        <begin position="584"/>
        <end position="667"/>
    </location>
</feature>
<dbReference type="RefSeq" id="XP_012897649.1">
    <property type="nucleotide sequence ID" value="XM_013042195.1"/>
</dbReference>
<dbReference type="InParanoid" id="D8M602"/>
<protein>
    <recommendedName>
        <fullName evidence="4">Ubiquitin-like domain-containing protein</fullName>
    </recommendedName>
</protein>
<feature type="compositionally biased region" description="Basic and acidic residues" evidence="1">
    <location>
        <begin position="628"/>
        <end position="652"/>
    </location>
</feature>
<feature type="region of interest" description="Disordered" evidence="1">
    <location>
        <begin position="224"/>
        <end position="260"/>
    </location>
</feature>
<dbReference type="AlphaFoldDB" id="D8M602"/>
<dbReference type="EMBL" id="FN668661">
    <property type="protein sequence ID" value="CBK23601.2"/>
    <property type="molecule type" value="Genomic_DNA"/>
</dbReference>
<feature type="compositionally biased region" description="Basic and acidic residues" evidence="1">
    <location>
        <begin position="302"/>
        <end position="313"/>
    </location>
</feature>
<keyword evidence="3" id="KW-1185">Reference proteome</keyword>
<name>D8M602_BLAHO</name>
<dbReference type="GeneID" id="24922777"/>
<feature type="compositionally biased region" description="Low complexity" evidence="1">
    <location>
        <begin position="241"/>
        <end position="260"/>
    </location>
</feature>